<feature type="region of interest" description="Disordered" evidence="1">
    <location>
        <begin position="1"/>
        <end position="50"/>
    </location>
</feature>
<dbReference type="SMART" id="SM00731">
    <property type="entry name" value="SprT"/>
    <property type="match status" value="1"/>
</dbReference>
<name>A0ABN9KVM1_9NEOB</name>
<feature type="compositionally biased region" description="Basic and acidic residues" evidence="1">
    <location>
        <begin position="32"/>
        <end position="50"/>
    </location>
</feature>
<keyword evidence="4" id="KW-1185">Reference proteome</keyword>
<proteinExistence type="predicted"/>
<dbReference type="Proteomes" id="UP001176940">
    <property type="component" value="Unassembled WGS sequence"/>
</dbReference>
<evidence type="ECO:0000256" key="1">
    <source>
        <dbReference type="SAM" id="MobiDB-lite"/>
    </source>
</evidence>
<comment type="caution">
    <text evidence="3">The sequence shown here is derived from an EMBL/GenBank/DDBJ whole genome shotgun (WGS) entry which is preliminary data.</text>
</comment>
<accession>A0ABN9KVM1</accession>
<feature type="domain" description="SprT-like" evidence="2">
    <location>
        <begin position="118"/>
        <end position="258"/>
    </location>
</feature>
<evidence type="ECO:0000313" key="3">
    <source>
        <dbReference type="EMBL" id="CAJ0920437.1"/>
    </source>
</evidence>
<protein>
    <recommendedName>
        <fullName evidence="2">SprT-like domain-containing protein</fullName>
    </recommendedName>
</protein>
<gene>
    <name evidence="3" type="ORF">RIMI_LOCUS1268369</name>
</gene>
<evidence type="ECO:0000313" key="4">
    <source>
        <dbReference type="Proteomes" id="UP001176940"/>
    </source>
</evidence>
<dbReference type="InterPro" id="IPR006640">
    <property type="entry name" value="SprT-like_domain"/>
</dbReference>
<dbReference type="PANTHER" id="PTHR23099:SF0">
    <property type="entry name" value="GERM CELL NUCLEAR ACIDIC PROTEIN"/>
    <property type="match status" value="1"/>
</dbReference>
<dbReference type="PANTHER" id="PTHR23099">
    <property type="entry name" value="TRANSCRIPTIONAL REGULATOR"/>
    <property type="match status" value="1"/>
</dbReference>
<dbReference type="EMBL" id="CAUEEQ010001636">
    <property type="protein sequence ID" value="CAJ0920437.1"/>
    <property type="molecule type" value="Genomic_DNA"/>
</dbReference>
<dbReference type="Pfam" id="PF10263">
    <property type="entry name" value="SprT-like"/>
    <property type="match status" value="1"/>
</dbReference>
<reference evidence="3" key="1">
    <citation type="submission" date="2023-07" db="EMBL/GenBank/DDBJ databases">
        <authorList>
            <person name="Stuckert A."/>
        </authorList>
    </citation>
    <scope>NUCLEOTIDE SEQUENCE</scope>
</reference>
<organism evidence="3 4">
    <name type="scientific">Ranitomeya imitator</name>
    <name type="common">mimic poison frog</name>
    <dbReference type="NCBI Taxonomy" id="111125"/>
    <lineage>
        <taxon>Eukaryota</taxon>
        <taxon>Metazoa</taxon>
        <taxon>Chordata</taxon>
        <taxon>Craniata</taxon>
        <taxon>Vertebrata</taxon>
        <taxon>Euteleostomi</taxon>
        <taxon>Amphibia</taxon>
        <taxon>Batrachia</taxon>
        <taxon>Anura</taxon>
        <taxon>Neobatrachia</taxon>
        <taxon>Hyloidea</taxon>
        <taxon>Dendrobatidae</taxon>
        <taxon>Dendrobatinae</taxon>
        <taxon>Ranitomeya</taxon>
    </lineage>
</organism>
<sequence>MTQHRDPEVSSVSMVTAGRDNIPSDNEESSATEERPLHIKRRCSDTDNDPDRCSVAVWSLESCHTDRSPATNDAALRSASLLSSCTGCEPESRAVTSPLCFPAHSQYRRRAEHSAGGQTAVAPCENGDFVEEEADISIRPMMAKAGNNRRYSVIELSEKVCDSAVRVRSTLAHELCHAACWIIFSEGRDNHGPLWRAVTRRVNRIHPELPKVTEHHSYTIHYKYNYKSSLCDKEIGRFQKIADNKCYCHRCGGRLHQLSVS</sequence>
<evidence type="ECO:0000259" key="2">
    <source>
        <dbReference type="SMART" id="SM00731"/>
    </source>
</evidence>